<keyword evidence="6 8" id="KW-1133">Transmembrane helix</keyword>
<keyword evidence="12" id="KW-1185">Reference proteome</keyword>
<keyword evidence="7 8" id="KW-0472">Membrane</keyword>
<evidence type="ECO:0000256" key="5">
    <source>
        <dbReference type="ARBA" id="ARBA00022692"/>
    </source>
</evidence>
<dbReference type="Proteomes" id="UP001307839">
    <property type="component" value="Unassembled WGS sequence"/>
</dbReference>
<dbReference type="PANTHER" id="PTHR30489:SF0">
    <property type="entry name" value="LIPOPROTEIN-RELEASING SYSTEM TRANSMEMBRANE PROTEIN LOLE"/>
    <property type="match status" value="1"/>
</dbReference>
<comment type="similarity">
    <text evidence="2">Belongs to the ABC-4 integral membrane protein family. LolC/E subfamily.</text>
</comment>
<dbReference type="NCBIfam" id="TIGR02212">
    <property type="entry name" value="lolCE"/>
    <property type="match status" value="1"/>
</dbReference>
<evidence type="ECO:0000256" key="4">
    <source>
        <dbReference type="ARBA" id="ARBA00022475"/>
    </source>
</evidence>
<dbReference type="GO" id="GO:0042953">
    <property type="term" value="P:lipoprotein transport"/>
    <property type="evidence" value="ECO:0007669"/>
    <property type="project" value="InterPro"/>
</dbReference>
<dbReference type="Pfam" id="PF12704">
    <property type="entry name" value="MacB_PCD"/>
    <property type="match status" value="1"/>
</dbReference>
<dbReference type="InterPro" id="IPR011925">
    <property type="entry name" value="LolCE_TM"/>
</dbReference>
<keyword evidence="11" id="KW-0449">Lipoprotein</keyword>
<keyword evidence="4" id="KW-1003">Cell membrane</keyword>
<comment type="subcellular location">
    <subcellularLocation>
        <location evidence="1">Cell membrane</location>
        <topology evidence="1">Multi-pass membrane protein</topology>
    </subcellularLocation>
</comment>
<dbReference type="GO" id="GO:0098797">
    <property type="term" value="C:plasma membrane protein complex"/>
    <property type="evidence" value="ECO:0007669"/>
    <property type="project" value="TreeGrafter"/>
</dbReference>
<dbReference type="PANTHER" id="PTHR30489">
    <property type="entry name" value="LIPOPROTEIN-RELEASING SYSTEM TRANSMEMBRANE PROTEIN LOLE"/>
    <property type="match status" value="1"/>
</dbReference>
<sequence length="416" mass="45496">MFRPLFVFIGTRYTRAKRRNHFVSFISLTSMIGLALGVVVMIVVLSVMNGFDHEMRTRVLGMVPHATLETGQPISDWPALANQVKQNPQVVAVAPFTQMQGLLTHEGKVQKVLLNGIDPVQERQVSIIDNFIREGKLDALAPGEFGIMIGDKAAAKLGAGIGDKLTFVAPEVTVTPAGMFPRMKRFTVVGIFHVGAGEIDGYMGLTNLSDLSRLHRWKADQVQGLRLKFDDLFQAPRTTWDIAQKLGDREFYARDWTRTHGNLYQAIRMEKAMIGLLLLLIVAVAAFNIISTLVMVVNDKKGDIAILRTLGATPGQIMAIFMVQGTVIGVVGTLIGGVVGIAAALNVSAAISGLETLIGHKFLNADVYFIDYLPSQVMAEDVWMVCGAALVLSFLATLYPAWRAARTQPAEALRYE</sequence>
<comment type="caution">
    <text evidence="11">The sequence shown here is derived from an EMBL/GenBank/DDBJ whole genome shotgun (WGS) entry which is preliminary data.</text>
</comment>
<feature type="domain" description="MacB-like periplasmic core" evidence="10">
    <location>
        <begin position="27"/>
        <end position="196"/>
    </location>
</feature>
<evidence type="ECO:0000256" key="3">
    <source>
        <dbReference type="ARBA" id="ARBA00022448"/>
    </source>
</evidence>
<gene>
    <name evidence="11" type="ORF">V0R53_21685</name>
</gene>
<name>A0AB35X183_9PSED</name>
<dbReference type="InterPro" id="IPR051447">
    <property type="entry name" value="Lipoprotein-release_system"/>
</dbReference>
<keyword evidence="5 8" id="KW-0812">Transmembrane</keyword>
<feature type="transmembrane region" description="Helical" evidence="8">
    <location>
        <begin position="272"/>
        <end position="297"/>
    </location>
</feature>
<feature type="transmembrane region" description="Helical" evidence="8">
    <location>
        <begin position="21"/>
        <end position="48"/>
    </location>
</feature>
<organism evidence="11 12">
    <name type="scientific">Pseudomonas auratipiscis</name>
    <dbReference type="NCBI Taxonomy" id="3115853"/>
    <lineage>
        <taxon>Bacteria</taxon>
        <taxon>Pseudomonadati</taxon>
        <taxon>Pseudomonadota</taxon>
        <taxon>Gammaproteobacteria</taxon>
        <taxon>Pseudomonadales</taxon>
        <taxon>Pseudomonadaceae</taxon>
        <taxon>Pseudomonas</taxon>
    </lineage>
</organism>
<dbReference type="RefSeq" id="WP_203476694.1">
    <property type="nucleotide sequence ID" value="NZ_JAZDCU010000015.1"/>
</dbReference>
<dbReference type="EMBL" id="JAZDQP010000017">
    <property type="protein sequence ID" value="MEE1869000.1"/>
    <property type="molecule type" value="Genomic_DNA"/>
</dbReference>
<dbReference type="Pfam" id="PF02687">
    <property type="entry name" value="FtsX"/>
    <property type="match status" value="1"/>
</dbReference>
<evidence type="ECO:0000259" key="9">
    <source>
        <dbReference type="Pfam" id="PF02687"/>
    </source>
</evidence>
<proteinExistence type="inferred from homology"/>
<keyword evidence="3" id="KW-0813">Transport</keyword>
<reference evidence="11 12" key="1">
    <citation type="submission" date="2024-01" db="EMBL/GenBank/DDBJ databases">
        <title>Unpublished Manusciprt.</title>
        <authorList>
            <person name="Duman M."/>
            <person name="Valdes E.G."/>
            <person name="Ajmi N."/>
            <person name="Altun S."/>
            <person name="Saticioglu I.B."/>
        </authorList>
    </citation>
    <scope>NUCLEOTIDE SEQUENCE [LARGE SCALE GENOMIC DNA]</scope>
    <source>
        <strain evidence="11 12">120P</strain>
    </source>
</reference>
<evidence type="ECO:0000256" key="6">
    <source>
        <dbReference type="ARBA" id="ARBA00022989"/>
    </source>
</evidence>
<evidence type="ECO:0000313" key="12">
    <source>
        <dbReference type="Proteomes" id="UP001307839"/>
    </source>
</evidence>
<evidence type="ECO:0000259" key="10">
    <source>
        <dbReference type="Pfam" id="PF12704"/>
    </source>
</evidence>
<dbReference type="GO" id="GO:0044874">
    <property type="term" value="P:lipoprotein localization to outer membrane"/>
    <property type="evidence" value="ECO:0007669"/>
    <property type="project" value="TreeGrafter"/>
</dbReference>
<dbReference type="InterPro" id="IPR025857">
    <property type="entry name" value="MacB_PCD"/>
</dbReference>
<evidence type="ECO:0000313" key="11">
    <source>
        <dbReference type="EMBL" id="MEE1869000.1"/>
    </source>
</evidence>
<protein>
    <submittedName>
        <fullName evidence="11">Lipoprotein-releasing ABC transporter permease subunit</fullName>
    </submittedName>
</protein>
<evidence type="ECO:0000256" key="7">
    <source>
        <dbReference type="ARBA" id="ARBA00023136"/>
    </source>
</evidence>
<evidence type="ECO:0000256" key="2">
    <source>
        <dbReference type="ARBA" id="ARBA00005236"/>
    </source>
</evidence>
<feature type="transmembrane region" description="Helical" evidence="8">
    <location>
        <begin position="318"/>
        <end position="345"/>
    </location>
</feature>
<dbReference type="AlphaFoldDB" id="A0AB35X183"/>
<feature type="transmembrane region" description="Helical" evidence="8">
    <location>
        <begin position="382"/>
        <end position="402"/>
    </location>
</feature>
<feature type="domain" description="ABC3 transporter permease C-terminal" evidence="9">
    <location>
        <begin position="276"/>
        <end position="409"/>
    </location>
</feature>
<accession>A0AB35X183</accession>
<dbReference type="InterPro" id="IPR003838">
    <property type="entry name" value="ABC3_permease_C"/>
</dbReference>
<evidence type="ECO:0000256" key="1">
    <source>
        <dbReference type="ARBA" id="ARBA00004651"/>
    </source>
</evidence>
<evidence type="ECO:0000256" key="8">
    <source>
        <dbReference type="SAM" id="Phobius"/>
    </source>
</evidence>